<name>A0P0R4_ROSAI</name>
<accession>A0P0R4</accession>
<dbReference type="PANTHER" id="PTHR33375:SF1">
    <property type="entry name" value="CHROMOSOME-PARTITIONING PROTEIN PARB-RELATED"/>
    <property type="match status" value="1"/>
</dbReference>
<dbReference type="eggNOG" id="COG1475">
    <property type="taxonomic scope" value="Bacteria"/>
</dbReference>
<feature type="region of interest" description="Disordered" evidence="2">
    <location>
        <begin position="1"/>
        <end position="34"/>
    </location>
</feature>
<dbReference type="SUPFAM" id="SSF109709">
    <property type="entry name" value="KorB DNA-binding domain-like"/>
    <property type="match status" value="1"/>
</dbReference>
<dbReference type="InterPro" id="IPR017819">
    <property type="entry name" value="Plasmid_partition_RepB"/>
</dbReference>
<dbReference type="Gene3D" id="3.90.1530.30">
    <property type="match status" value="1"/>
</dbReference>
<dbReference type="SMART" id="SM00470">
    <property type="entry name" value="ParB"/>
    <property type="match status" value="1"/>
</dbReference>
<dbReference type="Pfam" id="PF07506">
    <property type="entry name" value="RepB"/>
    <property type="match status" value="1"/>
</dbReference>
<evidence type="ECO:0000313" key="4">
    <source>
        <dbReference type="EMBL" id="EAV41378.1"/>
    </source>
</evidence>
<dbReference type="Gene3D" id="1.10.10.2830">
    <property type="match status" value="1"/>
</dbReference>
<dbReference type="Pfam" id="PF02195">
    <property type="entry name" value="ParB_N"/>
    <property type="match status" value="1"/>
</dbReference>
<dbReference type="SUPFAM" id="SSF110849">
    <property type="entry name" value="ParB/Sulfiredoxin"/>
    <property type="match status" value="1"/>
</dbReference>
<dbReference type="InterPro" id="IPR004437">
    <property type="entry name" value="ParB/RepB/Spo0J"/>
</dbReference>
<dbReference type="RefSeq" id="WP_006938637.1">
    <property type="nucleotide sequence ID" value="NZ_AAUW01000021.1"/>
</dbReference>
<feature type="domain" description="ParB-like N-terminal" evidence="3">
    <location>
        <begin position="53"/>
        <end position="160"/>
    </location>
</feature>
<organism evidence="4 5">
    <name type="scientific">Roseibium aggregatum (strain ATCC 25650 / DSM 13394 / JCM 20685 / NBRC 16684 / NCIMB 2208 / IAM 12614 / B1)</name>
    <name type="common">Stappia aggregata</name>
    <dbReference type="NCBI Taxonomy" id="384765"/>
    <lineage>
        <taxon>Bacteria</taxon>
        <taxon>Pseudomonadati</taxon>
        <taxon>Pseudomonadota</taxon>
        <taxon>Alphaproteobacteria</taxon>
        <taxon>Hyphomicrobiales</taxon>
        <taxon>Stappiaceae</taxon>
        <taxon>Roseibium</taxon>
    </lineage>
</organism>
<dbReference type="EMBL" id="AAUW01000021">
    <property type="protein sequence ID" value="EAV41378.1"/>
    <property type="molecule type" value="Genomic_DNA"/>
</dbReference>
<evidence type="ECO:0000256" key="2">
    <source>
        <dbReference type="SAM" id="MobiDB-lite"/>
    </source>
</evidence>
<dbReference type="InterPro" id="IPR011111">
    <property type="entry name" value="Plasmid_RepB"/>
</dbReference>
<comment type="similarity">
    <text evidence="1">Belongs to the ParB family.</text>
</comment>
<dbReference type="NCBIfam" id="TIGR00180">
    <property type="entry name" value="parB_part"/>
    <property type="match status" value="1"/>
</dbReference>
<gene>
    <name evidence="4" type="ORF">SIAM614_01269</name>
</gene>
<dbReference type="Proteomes" id="UP000004848">
    <property type="component" value="Unassembled WGS sequence"/>
</dbReference>
<protein>
    <submittedName>
        <fullName evidence="4">Probable replication protein B</fullName>
    </submittedName>
</protein>
<evidence type="ECO:0000259" key="3">
    <source>
        <dbReference type="SMART" id="SM00470"/>
    </source>
</evidence>
<dbReference type="GO" id="GO:0003677">
    <property type="term" value="F:DNA binding"/>
    <property type="evidence" value="ECO:0007669"/>
    <property type="project" value="InterPro"/>
</dbReference>
<evidence type="ECO:0000313" key="5">
    <source>
        <dbReference type="Proteomes" id="UP000004848"/>
    </source>
</evidence>
<reference evidence="4 5" key="1">
    <citation type="submission" date="2006-05" db="EMBL/GenBank/DDBJ databases">
        <authorList>
            <person name="King G."/>
            <person name="Ferriera S."/>
            <person name="Johnson J."/>
            <person name="Kravitz S."/>
            <person name="Beeson K."/>
            <person name="Sutton G."/>
            <person name="Rogers Y.-H."/>
            <person name="Friedman R."/>
            <person name="Frazier M."/>
            <person name="Venter J.C."/>
        </authorList>
    </citation>
    <scope>NUCLEOTIDE SEQUENCE [LARGE SCALE GENOMIC DNA]</scope>
    <source>
        <strain evidence="5">ATCC 25650 / DSM 13394 / JCM 20685 / NBRC 16684 / NCIMB 2208 / IAM 12614 / B1</strain>
    </source>
</reference>
<evidence type="ECO:0000256" key="1">
    <source>
        <dbReference type="ARBA" id="ARBA00006295"/>
    </source>
</evidence>
<dbReference type="NCBIfam" id="TIGR03454">
    <property type="entry name" value="partition_RepB"/>
    <property type="match status" value="1"/>
</dbReference>
<dbReference type="GeneID" id="68849081"/>
<dbReference type="PANTHER" id="PTHR33375">
    <property type="entry name" value="CHROMOSOME-PARTITIONING PROTEIN PARB-RELATED"/>
    <property type="match status" value="1"/>
</dbReference>
<dbReference type="OrthoDB" id="7908920at2"/>
<dbReference type="InterPro" id="IPR003115">
    <property type="entry name" value="ParB_N"/>
</dbReference>
<dbReference type="GO" id="GO:0007059">
    <property type="term" value="P:chromosome segregation"/>
    <property type="evidence" value="ECO:0007669"/>
    <property type="project" value="TreeGrafter"/>
</dbReference>
<comment type="caution">
    <text evidence="4">The sequence shown here is derived from an EMBL/GenBank/DDBJ whole genome shotgun (WGS) entry which is preliminary data.</text>
</comment>
<dbReference type="InterPro" id="IPR050336">
    <property type="entry name" value="Chromosome_partition/occlusion"/>
</dbReference>
<sequence>MKKGILKTLTSAAEQAHTDQPNHLPVAPKRAKGSPVLANAEKALRDLAGDSIVNLDPNRIEPSPFRDRMEEDAEAREQQDELKRSLLKENQKLPVLVRPHPSQPNFYQLAYGHRRWRAIKEIASESDRPETVFLRAYVRNLTDAQLIHEQTIENGVRENLSWIEKALWAQQLKSTGIKQREMTSLLGVSEAEVSRLFKVLNSLPEEMIRAIGRADGIGRPSWMDLAEKIDASPEKLKTALALSQAADFASLDSPKRFERLIKALGGNAREKNQAANEVIEVRLGKELICSAKSNNNGFQLNFPKPKSEFGEWLSQHIERLYDDFISQISKEQENEYDS</sequence>
<feature type="compositionally biased region" description="Polar residues" evidence="2">
    <location>
        <begin position="8"/>
        <end position="21"/>
    </location>
</feature>
<dbReference type="InterPro" id="IPR036086">
    <property type="entry name" value="ParB/Sulfiredoxin_sf"/>
</dbReference>
<dbReference type="CDD" id="cd16405">
    <property type="entry name" value="RepB_like_N"/>
    <property type="match status" value="1"/>
</dbReference>
<proteinExistence type="inferred from homology"/>
<dbReference type="AlphaFoldDB" id="A0P0R4"/>
<dbReference type="GO" id="GO:0005694">
    <property type="term" value="C:chromosome"/>
    <property type="evidence" value="ECO:0007669"/>
    <property type="project" value="TreeGrafter"/>
</dbReference>
<dbReference type="InterPro" id="IPR037972">
    <property type="entry name" value="RepB_N"/>
</dbReference>